<gene>
    <name evidence="6" type="ORF">CVM73_17340</name>
</gene>
<sequence length="147" mass="16433">MISRDGAIRRLRQNGEHLSMAAEHGVGFEPADRLAEDRESVRRRFWRKLKRVAAQLPFAEDLLAAYYCAFDRQTPRHVQASLLGAIAYFILPFDFVADVMPILGFADDAAVLATAIRMVASHITAEHREAARAALKRGVEEAEAEAR</sequence>
<dbReference type="PIRSF" id="PIRSF031804">
    <property type="entry name" value="UCP031804"/>
    <property type="match status" value="1"/>
</dbReference>
<accession>A0A2M8R7M1</accession>
<evidence type="ECO:0000259" key="5">
    <source>
        <dbReference type="Pfam" id="PF06803"/>
    </source>
</evidence>
<protein>
    <recommendedName>
        <fullName evidence="5">DUF1232 domain-containing protein</fullName>
    </recommendedName>
</protein>
<comment type="caution">
    <text evidence="6">The sequence shown here is derived from an EMBL/GenBank/DDBJ whole genome shotgun (WGS) entry which is preliminary data.</text>
</comment>
<reference evidence="6 7" key="1">
    <citation type="submission" date="2017-11" db="EMBL/GenBank/DDBJ databases">
        <title>Bradyrhizobium forestalis sp. nov., an efficient nitrogen-fixing bacterium isolated from nodules of forest legume species in the Amazon.</title>
        <authorList>
            <person name="Costa E.M."/>
            <person name="Guimaraes A."/>
            <person name="Carvalho T.S."/>
            <person name="Rodrigues T.L."/>
            <person name="Ribeiro P.R.A."/>
            <person name="Lebbe L."/>
            <person name="Willems A."/>
            <person name="Moreira F.M.S."/>
        </authorList>
    </citation>
    <scope>NUCLEOTIDE SEQUENCE [LARGE SCALE GENOMIC DNA]</scope>
    <source>
        <strain evidence="6 7">INPA54B</strain>
    </source>
</reference>
<dbReference type="EMBL" id="PGVG01000013">
    <property type="protein sequence ID" value="PJG53825.1"/>
    <property type="molecule type" value="Genomic_DNA"/>
</dbReference>
<dbReference type="InterPro" id="IPR016983">
    <property type="entry name" value="UCP031804"/>
</dbReference>
<proteinExistence type="predicted"/>
<comment type="subcellular location">
    <subcellularLocation>
        <location evidence="1">Endomembrane system</location>
        <topology evidence="1">Multi-pass membrane protein</topology>
    </subcellularLocation>
</comment>
<evidence type="ECO:0000313" key="6">
    <source>
        <dbReference type="EMBL" id="PJG53825.1"/>
    </source>
</evidence>
<dbReference type="GO" id="GO:0012505">
    <property type="term" value="C:endomembrane system"/>
    <property type="evidence" value="ECO:0007669"/>
    <property type="project" value="UniProtKB-SubCell"/>
</dbReference>
<dbReference type="InterPro" id="IPR010652">
    <property type="entry name" value="DUF1232"/>
</dbReference>
<name>A0A2M8R7M1_9BRAD</name>
<dbReference type="AlphaFoldDB" id="A0A2M8R7M1"/>
<keyword evidence="4" id="KW-0472">Membrane</keyword>
<dbReference type="OrthoDB" id="9813247at2"/>
<dbReference type="Pfam" id="PF06803">
    <property type="entry name" value="DUF1232"/>
    <property type="match status" value="1"/>
</dbReference>
<dbReference type="Proteomes" id="UP000231194">
    <property type="component" value="Unassembled WGS sequence"/>
</dbReference>
<keyword evidence="2" id="KW-0812">Transmembrane</keyword>
<feature type="domain" description="DUF1232" evidence="5">
    <location>
        <begin position="81"/>
        <end position="113"/>
    </location>
</feature>
<evidence type="ECO:0000256" key="2">
    <source>
        <dbReference type="ARBA" id="ARBA00022692"/>
    </source>
</evidence>
<keyword evidence="3" id="KW-1133">Transmembrane helix</keyword>
<evidence type="ECO:0000256" key="3">
    <source>
        <dbReference type="ARBA" id="ARBA00022989"/>
    </source>
</evidence>
<organism evidence="6 7">
    <name type="scientific">Bradyrhizobium forestalis</name>
    <dbReference type="NCBI Taxonomy" id="1419263"/>
    <lineage>
        <taxon>Bacteria</taxon>
        <taxon>Pseudomonadati</taxon>
        <taxon>Pseudomonadota</taxon>
        <taxon>Alphaproteobacteria</taxon>
        <taxon>Hyphomicrobiales</taxon>
        <taxon>Nitrobacteraceae</taxon>
        <taxon>Bradyrhizobium</taxon>
    </lineage>
</organism>
<evidence type="ECO:0000313" key="7">
    <source>
        <dbReference type="Proteomes" id="UP000231194"/>
    </source>
</evidence>
<evidence type="ECO:0000256" key="4">
    <source>
        <dbReference type="ARBA" id="ARBA00023136"/>
    </source>
</evidence>
<keyword evidence="7" id="KW-1185">Reference proteome</keyword>
<evidence type="ECO:0000256" key="1">
    <source>
        <dbReference type="ARBA" id="ARBA00004127"/>
    </source>
</evidence>